<dbReference type="InterPro" id="IPR002126">
    <property type="entry name" value="Cadherin-like_dom"/>
</dbReference>
<evidence type="ECO:0000313" key="6">
    <source>
        <dbReference type="Proteomes" id="UP001230188"/>
    </source>
</evidence>
<evidence type="ECO:0000256" key="1">
    <source>
        <dbReference type="SAM" id="MobiDB-lite"/>
    </source>
</evidence>
<feature type="domain" description="Cadherin" evidence="4">
    <location>
        <begin position="2227"/>
        <end position="2325"/>
    </location>
</feature>
<name>A0AAD7UES3_9STRA</name>
<feature type="domain" description="Cadherin" evidence="4">
    <location>
        <begin position="1806"/>
        <end position="1913"/>
    </location>
</feature>
<protein>
    <recommendedName>
        <fullName evidence="4">Cadherin domain-containing protein</fullName>
    </recommendedName>
</protein>
<accession>A0AAD7UES3</accession>
<feature type="domain" description="Cadherin" evidence="4">
    <location>
        <begin position="1912"/>
        <end position="2012"/>
    </location>
</feature>
<dbReference type="CDD" id="cd11304">
    <property type="entry name" value="Cadherin_repeat"/>
    <property type="match status" value="7"/>
</dbReference>
<feature type="region of interest" description="Disordered" evidence="1">
    <location>
        <begin position="4487"/>
        <end position="4553"/>
    </location>
</feature>
<dbReference type="Pfam" id="PF07699">
    <property type="entry name" value="Ephrin_rec_like"/>
    <property type="match status" value="3"/>
</dbReference>
<dbReference type="EMBL" id="JAQMWT010000340">
    <property type="protein sequence ID" value="KAJ8604097.1"/>
    <property type="molecule type" value="Genomic_DNA"/>
</dbReference>
<evidence type="ECO:0000256" key="2">
    <source>
        <dbReference type="SAM" id="Phobius"/>
    </source>
</evidence>
<dbReference type="InterPro" id="IPR013320">
    <property type="entry name" value="ConA-like_dom_sf"/>
</dbReference>
<feature type="transmembrane region" description="Helical" evidence="2">
    <location>
        <begin position="4045"/>
        <end position="4068"/>
    </location>
</feature>
<dbReference type="PROSITE" id="PS50268">
    <property type="entry name" value="CADHERIN_2"/>
    <property type="match status" value="8"/>
</dbReference>
<feature type="domain" description="Cadherin" evidence="4">
    <location>
        <begin position="1712"/>
        <end position="1801"/>
    </location>
</feature>
<dbReference type="Gene3D" id="2.10.50.10">
    <property type="entry name" value="Tumor Necrosis Factor Receptor, subunit A, domain 2"/>
    <property type="match status" value="4"/>
</dbReference>
<feature type="transmembrane region" description="Helical" evidence="2">
    <location>
        <begin position="4152"/>
        <end position="4173"/>
    </location>
</feature>
<feature type="transmembrane region" description="Helical" evidence="2">
    <location>
        <begin position="3985"/>
        <end position="4004"/>
    </location>
</feature>
<keyword evidence="2" id="KW-0812">Transmembrane</keyword>
<feature type="compositionally biased region" description="Basic and acidic residues" evidence="1">
    <location>
        <begin position="4487"/>
        <end position="4515"/>
    </location>
</feature>
<dbReference type="SUPFAM" id="SSF49899">
    <property type="entry name" value="Concanavalin A-like lectins/glucanases"/>
    <property type="match status" value="1"/>
</dbReference>
<dbReference type="InterPro" id="IPR002909">
    <property type="entry name" value="IPT_dom"/>
</dbReference>
<feature type="domain" description="Cadherin" evidence="4">
    <location>
        <begin position="2109"/>
        <end position="2218"/>
    </location>
</feature>
<organism evidence="5 6">
    <name type="scientific">Chrysophaeum taylorii</name>
    <dbReference type="NCBI Taxonomy" id="2483200"/>
    <lineage>
        <taxon>Eukaryota</taxon>
        <taxon>Sar</taxon>
        <taxon>Stramenopiles</taxon>
        <taxon>Ochrophyta</taxon>
        <taxon>Pelagophyceae</taxon>
        <taxon>Pelagomonadales</taxon>
        <taxon>Pelagomonadaceae</taxon>
        <taxon>Chrysophaeum</taxon>
    </lineage>
</organism>
<evidence type="ECO:0000259" key="4">
    <source>
        <dbReference type="PROSITE" id="PS50268"/>
    </source>
</evidence>
<dbReference type="InterPro" id="IPR013783">
    <property type="entry name" value="Ig-like_fold"/>
</dbReference>
<keyword evidence="2" id="KW-0472">Membrane</keyword>
<evidence type="ECO:0000256" key="3">
    <source>
        <dbReference type="SAM" id="SignalP"/>
    </source>
</evidence>
<dbReference type="SUPFAM" id="SSF49313">
    <property type="entry name" value="Cadherin-like"/>
    <property type="match status" value="7"/>
</dbReference>
<dbReference type="Pfam" id="PF00028">
    <property type="entry name" value="Cadherin"/>
    <property type="match status" value="1"/>
</dbReference>
<feature type="chain" id="PRO_5042025609" description="Cadherin domain-containing protein" evidence="3">
    <location>
        <begin position="17"/>
        <end position="4553"/>
    </location>
</feature>
<keyword evidence="6" id="KW-1185">Reference proteome</keyword>
<dbReference type="Gene3D" id="2.60.40.60">
    <property type="entry name" value="Cadherins"/>
    <property type="match status" value="8"/>
</dbReference>
<dbReference type="GO" id="GO:0016020">
    <property type="term" value="C:membrane"/>
    <property type="evidence" value="ECO:0007669"/>
    <property type="project" value="InterPro"/>
</dbReference>
<dbReference type="SUPFAM" id="SSF57184">
    <property type="entry name" value="Growth factor receptor domain"/>
    <property type="match status" value="4"/>
</dbReference>
<dbReference type="SUPFAM" id="SSF81296">
    <property type="entry name" value="E set domains"/>
    <property type="match status" value="3"/>
</dbReference>
<evidence type="ECO:0000313" key="5">
    <source>
        <dbReference type="EMBL" id="KAJ8604097.1"/>
    </source>
</evidence>
<dbReference type="Pfam" id="PF01833">
    <property type="entry name" value="TIG"/>
    <property type="match status" value="5"/>
</dbReference>
<feature type="transmembrane region" description="Helical" evidence="2">
    <location>
        <begin position="4089"/>
        <end position="4106"/>
    </location>
</feature>
<dbReference type="CDD" id="cd00603">
    <property type="entry name" value="IPT_PCSR"/>
    <property type="match status" value="1"/>
</dbReference>
<dbReference type="Proteomes" id="UP001230188">
    <property type="component" value="Unassembled WGS sequence"/>
</dbReference>
<dbReference type="Gene3D" id="2.60.120.200">
    <property type="match status" value="1"/>
</dbReference>
<keyword evidence="3" id="KW-0732">Signal</keyword>
<dbReference type="SMART" id="SM00112">
    <property type="entry name" value="CA"/>
    <property type="match status" value="7"/>
</dbReference>
<comment type="caution">
    <text evidence="5">The sequence shown here is derived from an EMBL/GenBank/DDBJ whole genome shotgun (WGS) entry which is preliminary data.</text>
</comment>
<sequence length="4553" mass="477152">MLVAAAVAILGNVARALTYIDAESCEYATTSLDTELVMEASTFEQLYELSPGVKNVILYIDVRYDGDITIWDANTGDPIIMYAFPTDINWYPVSETIDYLGTTFRKCLDTCTDVTNVGPYYDGSSFTIEGEPYARAEYVIIQGEVTTPLIVGAFVLSNRASLTYSLTYDCKDSCTTCYEHGTSQATIAPTLSVEPTSVPTLSPPTPAGTYRVSGASVVCPAGRYSTIEDAKECDPCPTGRFLGDDGTMASLHDEMSDCSICGSGSYAATNGTATCDACPAGRFSEDDGVDRRAHDELADCGICWFGTYSEEGAATCTSCPPGTFLNDAGTVADAHDASDDCTVCAAGEYSTAPGAAFCAVCPAGRALADAGTSATAHDETEDCEICAAGEYASSAGLASCALCPAGTYNDGASTEAAHDSADDCVVCSAGTYAGSAGSTTCDDCPEGRYLDDDGVSAAAHASLSSCMVCAQGTFTHIAGTANCISCPAGSALSDDATNETAHDSADDCSTCEAGEYAAAVGSGACSLCPAGRFLSDVGTSTSLHDELADCNICSAGTYAATVGSSICADCPAGTYLSDAATSATWHDSPSWCLACPSGSYSAAGSANCASCGAGTFASGTSNTACLICAAGSYADASGAATCISCPSGRSLSDDAVNVSRHDDFSDCKDCAVDTFCAAPGGCASCDACPADEFAEAGSLACYSCGEAGSGCAACAAGTYLSSGGECHSCPECTYSDAIGATECSSCETGKYNSMTGQSSCVPASPGYYASDTSLDTDGTGVSEGGCFAVACPAGRYTNAETGYVACEEVAGGAFASDSSTDDDGVGVSTAAVAEASCPAGKSSTAGQYKCTDCPSGRYSATGKESPCHLCPAGVYGEGADTTDACTGACDAGYVGSPGAKTSLCSGPCAAGYYCPPGTGAGGAIECGGADVYCPEGSSAPIAVLAGEFTTPVNGTRRDSSSVCVVGTYCPGDGAAYACPGGTYGASIRLASASCSGSCEAGYWCPAGSTTSRSRLCGEELATPASVYCPAGSSRPTNVSEGRVSTPYWDSIYARTNAVDCSDQDYCSGSGARVDLAAFDECPSSVTIAENSRVAGVAALSAASALSPPTNVLAYSLYRLDFTTRLWVAFDFETSNANVVRTNAASHNGDYSLLLGSLTVPSASLLSSTAGLTLAFWIRPEGFSGTSAGSYSFAALGAVAGGVGSLVCQLELEATLLTFDCGTDAAPTVEQPPLYDGLWTHLAVSIDAERDEVRLWINGVAHAATSVGLVAWIQPTSVTFGGGAAAYVDDVALYGTVLAKSELDAVMSEVPSSSSFSGECAAVVSIHNSSGNVSTEVGRGCTSFYATFAAKTGATSNYAAGEAYCTIRYVVTDVNDAPYFDSATYSRRVSEAATINTQVGAPLAVNVTEPDAMQSSMFSLDDGCGDNDLGKFGIVACTGQLVTLSEDLATRPSYDLCVTVTDGSLNASASVTVFVLDVNDPPELVPVGPSAMTETSPMRTTCAVAENLPAGTTNAIVGCHFNATDPDDDDDGGALAWLLTDPYGILEVDAAGALSALVAFDYEAQSTYYGVQLSVSDGQYTSDPVYITLRVTDANDAPYIEERAAQFAVPENSDPGTVVGSIADYASDQDGDELAYSLISWEPSNVGIFAMSNASSGIFTIESVVDYENFTAGYWSVLVAASDGEFSTTSSVSVALEDVNEAPYFVGGAAATTVKENASIGTVVATLLATDPDDDVLTWSLDDDDDAFFFEVDVGVVSVRRELDFETKSRYVVRATVEDPGGLAASSNFSVLVLDVNEAPVMKTSRATPATAILLEENKPIGTLLAYNLTGDTIEPDDGQSHAYALFETDETTLDSGFVAMSGRIATRVVFDYETDDAVTFLRVRATDDGRPAMTSNFVTLCVALVDVNEAPSVEDVHVSVLDDTVVGSTIAVFAGTDPDAGDVLTYAVLNQTSLFAVSDDDDDEELVLARSLSGMAGSITIYYQAYDRGGLASNVGVVSVNVSVGVDDAPTIFLPENFTVSENAAVSTYVGTVRATNAQNYYVVGGTGRSAFEIDVDAGVLSTSGAVALDYEALPEYTLRVSVTGVAATTFFATFFVKLVDEPEAPTLPASHVVLTVAENATIGQPLHYVIKGADQDAADVERLVYAITFFSVVVVTPPLAISRLNNTNWGRVAVATSLDYETTTSYSGDVKVYDTAGLWTSMSITVVVEDVNEPPAFAAAFFDLGSFPENSGFAEITAFVPAVDPENDGLAYTIVGGDSEGLFRFEGTKLYVMSLDYEYSTNHTLRVVATETTTRERYSTATTTLLISVIDVNDLAFTSVSPQTGLSTRGGQTLVFQGSNIGSYNNNNNKVFPATATYGAFYRALSCTVTTPGLEIACVTDEGVGQGHTWNLTVGGTWALTPFTTSYAAPVVSNVTSGDGMHAYSDTAGGDLLTISGANFGPVCSEYCDNGPACGGCNASARTTTTTTTTTCEVAPFADNACDSRLRGSTVVTFGTTVYDAGTFTCGEVRVVSTTALTCVMGQGFGSNLFFRVIAGDQTSPATATEVSFRPPVVNQVVGSAASLSSRGGEILIIRGTNFGPPGDDALTVTYGPYTFVDCAVAIAHVAIECTTVEGVGTGLAIVVTRSGVSSAAAAANQQQANCSYAPPEIAPLYGASTALSGVGSLGVSTRGGDAFYLTGSNFGPDGTRALVTYDRYAATSCVVTIPHEKLSCRTVEGTGAGHALVVTVGNQSSAAYSGNLSYTAPFIAYYEPEWGNPGYRADALGALTAGGENVILHGSHFGPLGTPIDLVYYGAAAAAADKSGGRRREYVACDETTACGCAVIVAHVEILCETVPATGVGHAWTVVIDGQSSTAPTTNTQPPGVSTIVGSTANNISIAGGDLLAVIGENFGSFQDKLQAVTYGPRSGIEYAASNCTVIGDSKIECRAAAGIGVDMKWLVTVDAQTSELSKPLSSYQRPSLRGLYPATGDTSGGSTHVLNGSNLGLGFDRSKLEVLFDGATVATASSSSSSSSTWYNCGADREVLECVAFTLPELGDDTTQEKEVTIKLTSIDYAYISLEAEALVFAYNPPEIYSVTNVDGEYYGTDLVLVGRNFGKIGEVWIDGTLNSTSLGTLQATTTYDHERITLTYDWSFGTVYVKVGDEVTAGVEFKSKSPQVVTNVAAYAPDPAGYSTSGSNGHNLTIVGYHFAESIEDTEVYVGPWRAVVLQAGAVVDDSGDDVLRSITFLIPPGSGSNNPITVYAAGRPSYAGSELSIAYLPPAIRAWSPAQIQTAGASLVIRGENFGPSIDDVAVTWSGVSLQVLAHNHSFVEVKAAPGEGVGTLELRISDQATRVVVSYAPPRINAIGPPLLPAGGGGSAAAALSTEGGVLRINGSNFGLSPFVSSSPLAVVESVIGAGHAWIDVRVGPGQGINKIFVNVSGLWTEASYAFGSPTFSSIDPTEASTNGGVELTIKGTNFGVGSLYSLEFCCGYSSSSSEEEGLFVFDALEVTSFSHSSITVLSPAGQSSAPLFVTLKTCADSDDAATCTTSVNDLAFNFSKPRIHFLADVSRVPREGYVKRDHNLYLGPLFDACYECTAAENTTCCVFAACDRQTAAGCGLRTAGGAEVAIVGENFGTETPNVWFDGVSVDVVPHDEDSHSIVFFVVPRGAGAQIPVEVRVQEYRATMPFSYDPPYVSYVTPNTPDAEGTAMHISGHNFGETEGASGDVRVFVGGRECRPVIVGETSVSIWQQTDGVPYLYCTTPRLTVGAKELYIHAASQNVTYDRLAATCADGYYGQEANTAYITDFGLCYDDDDETERGKGCDDDGEDCVVVTEPWRGTLTNCTAITTRDEYCLPCPRGSTCAKHNSFYPVEPISEPGFYRLDKLLISGDDDVVVCDPERSHRARFCYDFIPCSPDDACLGNNTCAKGYAKIKCARCCDASETNNPECVDGDGKKLLYHRSHGICVECPTNYAMVACLLTAAVLVAGAVTYVLKRRRVDVAVVAIGIDYLQVLSLFATADVEWPGVLQSLYASFAVFSFDVLDVFPPECSVSVAYTTRWLSIQFAPVCVAACAGAVLWAYSFYVRRVYERRHRAMRGHLRRFRGRILSSLLYAFYFIYLFICKNTLDVLNCDVVASDDGETKTEDEYLASAPDLVCWKKGSKQMNLVPLAAIFILIYVIGYPLFVMLLMSSPRSHQLIVDDQLLRMQRRGGYEPGLTSHLEQVALCRAQLGMLYYRFKPRVPWWAVLVVLRKMCMAIIMLLFRSSPTFQLAMLLLVLFTALVIQMRALPYVSPRDYDTVLGDYADRVTTLHDEEKQCEGAKEKSRARRRRKQRRLGLEDFTTPAGRKEISKQAVHFFFDYNTVEGTLLSASILVCVLGVMLDSDYLDNGKHAYAKQALIQATIIIIALSFAYLVAVVWHEIIVAIFPNLTCSFLGVFADAKENVDGEEDLDEGLEFAEKNQTARCPPEEELDATDQNIMTVQEQLAAKRLIAKLQEENHKLKREAHPRDASVLHHGLHQSEHKAKKKATDTAEPTIDHSFGTDGDDTPVSYTNPLAILRDQHKDPESV</sequence>
<dbReference type="GO" id="GO:0007156">
    <property type="term" value="P:homophilic cell adhesion via plasma membrane adhesion molecules"/>
    <property type="evidence" value="ECO:0007669"/>
    <property type="project" value="InterPro"/>
</dbReference>
<dbReference type="Gene3D" id="2.60.40.10">
    <property type="entry name" value="Immunoglobulins"/>
    <property type="match status" value="4"/>
</dbReference>
<dbReference type="PRINTS" id="PR00205">
    <property type="entry name" value="CADHERIN"/>
</dbReference>
<gene>
    <name evidence="5" type="ORF">CTAYLR_001751</name>
</gene>
<feature type="domain" description="Cadherin" evidence="4">
    <location>
        <begin position="1495"/>
        <end position="1599"/>
    </location>
</feature>
<dbReference type="InterPro" id="IPR009030">
    <property type="entry name" value="Growth_fac_rcpt_cys_sf"/>
</dbReference>
<feature type="transmembrane region" description="Helical" evidence="2">
    <location>
        <begin position="4341"/>
        <end position="4366"/>
    </location>
</feature>
<feature type="compositionally biased region" description="Basic and acidic residues" evidence="1">
    <location>
        <begin position="4544"/>
        <end position="4553"/>
    </location>
</feature>
<dbReference type="CDD" id="cd00102">
    <property type="entry name" value="IPT"/>
    <property type="match status" value="2"/>
</dbReference>
<dbReference type="PANTHER" id="PTHR46967">
    <property type="entry name" value="INSULIN-LIKE GROWTH FACTOR BINDING PROTEIN,N-TERMINAL"/>
    <property type="match status" value="1"/>
</dbReference>
<dbReference type="InterPro" id="IPR011641">
    <property type="entry name" value="Tyr-kin_ephrin_A/B_rcpt-like"/>
</dbReference>
<dbReference type="SMART" id="SM01411">
    <property type="entry name" value="Ephrin_rec_like"/>
    <property type="match status" value="11"/>
</dbReference>
<feature type="domain" description="Cadherin" evidence="4">
    <location>
        <begin position="1380"/>
        <end position="1483"/>
    </location>
</feature>
<dbReference type="PANTHER" id="PTHR46967:SF2">
    <property type="entry name" value="SUSHI, VON WILLEBRAND FACTOR TYPE A, EGF AND PENTRAXIN DOMAIN-CONTAINING PROTEIN 1-LIKE"/>
    <property type="match status" value="1"/>
</dbReference>
<feature type="domain" description="Cadherin" evidence="4">
    <location>
        <begin position="1600"/>
        <end position="1704"/>
    </location>
</feature>
<dbReference type="InterPro" id="IPR014756">
    <property type="entry name" value="Ig_E-set"/>
</dbReference>
<reference evidence="5" key="1">
    <citation type="submission" date="2023-01" db="EMBL/GenBank/DDBJ databases">
        <title>Metagenome sequencing of chrysophaentin producing Chrysophaeum taylorii.</title>
        <authorList>
            <person name="Davison J."/>
            <person name="Bewley C."/>
        </authorList>
    </citation>
    <scope>NUCLEOTIDE SEQUENCE</scope>
    <source>
        <strain evidence="5">NIES-1699</strain>
    </source>
</reference>
<proteinExistence type="predicted"/>
<feature type="transmembrane region" description="Helical" evidence="2">
    <location>
        <begin position="3957"/>
        <end position="3978"/>
    </location>
</feature>
<dbReference type="InterPro" id="IPR015919">
    <property type="entry name" value="Cadherin-like_sf"/>
</dbReference>
<feature type="signal peptide" evidence="3">
    <location>
        <begin position="1"/>
        <end position="16"/>
    </location>
</feature>
<dbReference type="GO" id="GO:0005509">
    <property type="term" value="F:calcium ion binding"/>
    <property type="evidence" value="ECO:0007669"/>
    <property type="project" value="InterPro"/>
</dbReference>
<keyword evidence="2" id="KW-1133">Transmembrane helix</keyword>
<feature type="transmembrane region" description="Helical" evidence="2">
    <location>
        <begin position="4226"/>
        <end position="4247"/>
    </location>
</feature>
<feature type="transmembrane region" description="Helical" evidence="2">
    <location>
        <begin position="4253"/>
        <end position="4273"/>
    </location>
</feature>
<feature type="transmembrane region" description="Helical" evidence="2">
    <location>
        <begin position="4382"/>
        <end position="4403"/>
    </location>
</feature>